<keyword evidence="9" id="KW-1185">Reference proteome</keyword>
<dbReference type="RefSeq" id="XP_065330327.1">
    <property type="nucleotide sequence ID" value="XM_065474255.1"/>
</dbReference>
<dbReference type="GO" id="GO:0006796">
    <property type="term" value="P:phosphate-containing compound metabolic process"/>
    <property type="evidence" value="ECO:0007669"/>
    <property type="project" value="InterPro"/>
</dbReference>
<dbReference type="GO" id="GO:0004427">
    <property type="term" value="F:inorganic diphosphate phosphatase activity"/>
    <property type="evidence" value="ECO:0007669"/>
    <property type="project" value="UniProtKB-EC"/>
</dbReference>
<dbReference type="Pfam" id="PF00719">
    <property type="entry name" value="Pyrophosphatase"/>
    <property type="match status" value="1"/>
</dbReference>
<proteinExistence type="inferred from homology"/>
<gene>
    <name evidence="8" type="ORF">VNE69_07248</name>
</gene>
<dbReference type="EC" id="3.6.1.1" evidence="3"/>
<dbReference type="EMBL" id="CP142732">
    <property type="protein sequence ID" value="WUR04182.1"/>
    <property type="molecule type" value="Genomic_DNA"/>
</dbReference>
<organism evidence="8 9">
    <name type="scientific">Vairimorpha necatrix</name>
    <dbReference type="NCBI Taxonomy" id="6039"/>
    <lineage>
        <taxon>Eukaryota</taxon>
        <taxon>Fungi</taxon>
        <taxon>Fungi incertae sedis</taxon>
        <taxon>Microsporidia</taxon>
        <taxon>Nosematidae</taxon>
        <taxon>Vairimorpha</taxon>
    </lineage>
</organism>
<dbReference type="InterPro" id="IPR008162">
    <property type="entry name" value="Pyrophosphatase"/>
</dbReference>
<dbReference type="InterPro" id="IPR036649">
    <property type="entry name" value="Pyrophosphatase_sf"/>
</dbReference>
<evidence type="ECO:0000256" key="2">
    <source>
        <dbReference type="ARBA" id="ARBA00006220"/>
    </source>
</evidence>
<reference evidence="8" key="1">
    <citation type="journal article" date="2024" name="BMC Genomics">
        <title>Functional annotation of a divergent genome using sequence and structure-based similarity.</title>
        <authorList>
            <person name="Svedberg D."/>
            <person name="Winiger R.R."/>
            <person name="Berg A."/>
            <person name="Sharma H."/>
            <person name="Tellgren-Roth C."/>
            <person name="Debrunner-Vossbrinck B.A."/>
            <person name="Vossbrinck C.R."/>
            <person name="Barandun J."/>
        </authorList>
    </citation>
    <scope>NUCLEOTIDE SEQUENCE</scope>
    <source>
        <strain evidence="8">Illinois isolate</strain>
    </source>
</reference>
<keyword evidence="4" id="KW-0479">Metal-binding</keyword>
<dbReference type="SUPFAM" id="SSF50324">
    <property type="entry name" value="Inorganic pyrophosphatase"/>
    <property type="match status" value="1"/>
</dbReference>
<name>A0AAX4JDV2_9MICR</name>
<sequence>MKEYSTHTLGTKYTTDYTVYVTHNDKIISPFHSIDLFQHEFENVVTVINEIPRFENGKFEIIKDISLNPIKQDTKKGNLRFVENIFPFKGYMWNYGALPQTWEDKDAICGYTQKKGDNDPLDVLDFSSIQKDIGEVYQGKILGCLAMIDDNECDWKIVVIDVKDPLAEKINTSEDIEKYFPNYIESTIHWFKNYKIPDGKPENTFGLHGKFMDKHFTLEIIKTGHGYWKKLMESQHVPEIKYEREGALHDNNQKTEKNQSGSKSGYYFLKN</sequence>
<dbReference type="GO" id="GO:0000287">
    <property type="term" value="F:magnesium ion binding"/>
    <property type="evidence" value="ECO:0007669"/>
    <property type="project" value="InterPro"/>
</dbReference>
<dbReference type="PANTHER" id="PTHR10286">
    <property type="entry name" value="INORGANIC PYROPHOSPHATASE"/>
    <property type="match status" value="1"/>
</dbReference>
<evidence type="ECO:0000256" key="6">
    <source>
        <dbReference type="ARBA" id="ARBA00022842"/>
    </source>
</evidence>
<evidence type="ECO:0000256" key="4">
    <source>
        <dbReference type="ARBA" id="ARBA00022723"/>
    </source>
</evidence>
<dbReference type="GeneID" id="90542004"/>
<accession>A0AAX4JDV2</accession>
<feature type="compositionally biased region" description="Basic and acidic residues" evidence="7">
    <location>
        <begin position="244"/>
        <end position="257"/>
    </location>
</feature>
<evidence type="ECO:0000256" key="1">
    <source>
        <dbReference type="ARBA" id="ARBA00001946"/>
    </source>
</evidence>
<dbReference type="GO" id="GO:0005737">
    <property type="term" value="C:cytoplasm"/>
    <property type="evidence" value="ECO:0007669"/>
    <property type="project" value="InterPro"/>
</dbReference>
<keyword evidence="5" id="KW-0378">Hydrolase</keyword>
<comment type="similarity">
    <text evidence="2">Belongs to the PPase family.</text>
</comment>
<comment type="cofactor">
    <cofactor evidence="1">
        <name>Mg(2+)</name>
        <dbReference type="ChEBI" id="CHEBI:18420"/>
    </cofactor>
</comment>
<dbReference type="Proteomes" id="UP001334084">
    <property type="component" value="Chromosome 7"/>
</dbReference>
<dbReference type="KEGG" id="vnx:VNE69_07248"/>
<dbReference type="PROSITE" id="PS00387">
    <property type="entry name" value="PPASE"/>
    <property type="match status" value="1"/>
</dbReference>
<evidence type="ECO:0000256" key="5">
    <source>
        <dbReference type="ARBA" id="ARBA00022801"/>
    </source>
</evidence>
<keyword evidence="6" id="KW-0460">Magnesium</keyword>
<feature type="region of interest" description="Disordered" evidence="7">
    <location>
        <begin position="244"/>
        <end position="264"/>
    </location>
</feature>
<evidence type="ECO:0000256" key="7">
    <source>
        <dbReference type="SAM" id="MobiDB-lite"/>
    </source>
</evidence>
<dbReference type="CDD" id="cd00412">
    <property type="entry name" value="pyrophosphatase"/>
    <property type="match status" value="1"/>
</dbReference>
<evidence type="ECO:0000256" key="3">
    <source>
        <dbReference type="ARBA" id="ARBA00012146"/>
    </source>
</evidence>
<dbReference type="AlphaFoldDB" id="A0AAX4JDV2"/>
<protein>
    <recommendedName>
        <fullName evidence="3">inorganic diphosphatase</fullName>
        <ecNumber evidence="3">3.6.1.1</ecNumber>
    </recommendedName>
</protein>
<dbReference type="Gene3D" id="3.90.80.10">
    <property type="entry name" value="Inorganic pyrophosphatase"/>
    <property type="match status" value="1"/>
</dbReference>
<evidence type="ECO:0000313" key="9">
    <source>
        <dbReference type="Proteomes" id="UP001334084"/>
    </source>
</evidence>
<evidence type="ECO:0000313" key="8">
    <source>
        <dbReference type="EMBL" id="WUR04182.1"/>
    </source>
</evidence>